<keyword evidence="2" id="KW-1133">Transmembrane helix</keyword>
<name>A0A091DMX7_FUKDA</name>
<dbReference type="STRING" id="885580.ENSFDAP00000005780"/>
<dbReference type="SUPFAM" id="SSF53474">
    <property type="entry name" value="alpha/beta-Hydrolases"/>
    <property type="match status" value="1"/>
</dbReference>
<reference evidence="4 5" key="1">
    <citation type="submission" date="2013-11" db="EMBL/GenBank/DDBJ databases">
        <title>The Damaraland mole rat (Fukomys damarensis) genome and evolution of African mole rats.</title>
        <authorList>
            <person name="Gladyshev V.N."/>
            <person name="Fang X."/>
        </authorList>
    </citation>
    <scope>NUCLEOTIDE SEQUENCE [LARGE SCALE GENOMIC DNA]</scope>
    <source>
        <tissue evidence="4">Liver</tissue>
    </source>
</reference>
<dbReference type="InterPro" id="IPR013094">
    <property type="entry name" value="AB_hydrolase_3"/>
</dbReference>
<gene>
    <name evidence="4" type="ORF">H920_07006</name>
</gene>
<keyword evidence="5" id="KW-1185">Reference proteome</keyword>
<keyword evidence="1" id="KW-0378">Hydrolase</keyword>
<evidence type="ECO:0000256" key="2">
    <source>
        <dbReference type="SAM" id="Phobius"/>
    </source>
</evidence>
<keyword evidence="2" id="KW-0812">Transmembrane</keyword>
<evidence type="ECO:0000313" key="5">
    <source>
        <dbReference type="Proteomes" id="UP000028990"/>
    </source>
</evidence>
<accession>A0A091DMX7</accession>
<dbReference type="GO" id="GO:0016787">
    <property type="term" value="F:hydrolase activity"/>
    <property type="evidence" value="ECO:0007669"/>
    <property type="project" value="UniProtKB-KW"/>
</dbReference>
<dbReference type="Gene3D" id="3.40.50.1820">
    <property type="entry name" value="alpha/beta hydrolase"/>
    <property type="match status" value="1"/>
</dbReference>
<dbReference type="Proteomes" id="UP000028990">
    <property type="component" value="Unassembled WGS sequence"/>
</dbReference>
<dbReference type="InterPro" id="IPR050300">
    <property type="entry name" value="GDXG_lipolytic_enzyme"/>
</dbReference>
<dbReference type="EMBL" id="KN122257">
    <property type="protein sequence ID" value="KFO31620.1"/>
    <property type="molecule type" value="Genomic_DNA"/>
</dbReference>
<dbReference type="InterPro" id="IPR029058">
    <property type="entry name" value="AB_hydrolase_fold"/>
</dbReference>
<feature type="transmembrane region" description="Helical" evidence="2">
    <location>
        <begin position="7"/>
        <end position="24"/>
    </location>
</feature>
<evidence type="ECO:0000259" key="3">
    <source>
        <dbReference type="Pfam" id="PF07859"/>
    </source>
</evidence>
<dbReference type="OrthoDB" id="408631at2759"/>
<dbReference type="eggNOG" id="KOG1515">
    <property type="taxonomic scope" value="Eukaryota"/>
</dbReference>
<protein>
    <submittedName>
        <fullName evidence="4">Arylacetamide deacetylase-like 4</fullName>
    </submittedName>
</protein>
<sequence>MNILLEILLIAACILGLSISMWVLMEHFRTAHLPSAISHPVKLQILHCILLLVVTWGNILEKLKICSMPHFCCFLQDIFVVKENLNVVVTDLRFGTIPVRLFQPQTVSSSPRRGIVFYHGGGAMFGSLDSYHNLCSFLSRETDSVVLLVGYRQLPDHHHPVLIQDCLTATVHFLINLSAYGVDPSRVVLCGDSMGGWAVVMVIQALVNRTDLPHIRAQILIYTVIQCINLQLPSHQQNKNVPPFTQEFMLMCVCKYFAIDFSWREAMLSGACIHPDHWKKYRKWLSSDNIPKRYKKKYHEAPFPGPFDEAAYLETKQALDVKVTPILVDDEIIAQLPEAFLVSCENDILRDDTLLYKKRLEDQKVPVSWYHAEDGFHGCVSLFSNKVFSFPCTQNIMNAVVSYIKGV</sequence>
<proteinExistence type="predicted"/>
<dbReference type="PANTHER" id="PTHR48081:SF32">
    <property type="entry name" value="ALPHA_BETA HYDROLASE FOLD-3 DOMAIN-CONTAINING PROTEIN"/>
    <property type="match status" value="1"/>
</dbReference>
<dbReference type="PANTHER" id="PTHR48081">
    <property type="entry name" value="AB HYDROLASE SUPERFAMILY PROTEIN C4A8.06C"/>
    <property type="match status" value="1"/>
</dbReference>
<feature type="domain" description="Alpha/beta hydrolase fold-3" evidence="3">
    <location>
        <begin position="310"/>
        <end position="380"/>
    </location>
</feature>
<feature type="domain" description="Alpha/beta hydrolase fold-3" evidence="3">
    <location>
        <begin position="115"/>
        <end position="267"/>
    </location>
</feature>
<evidence type="ECO:0000256" key="1">
    <source>
        <dbReference type="ARBA" id="ARBA00022801"/>
    </source>
</evidence>
<dbReference type="OMA" id="RSYERIC"/>
<dbReference type="Pfam" id="PF07859">
    <property type="entry name" value="Abhydrolase_3"/>
    <property type="match status" value="2"/>
</dbReference>
<dbReference type="AlphaFoldDB" id="A0A091DMX7"/>
<keyword evidence="2" id="KW-0472">Membrane</keyword>
<evidence type="ECO:0000313" key="4">
    <source>
        <dbReference type="EMBL" id="KFO31620.1"/>
    </source>
</evidence>
<organism evidence="4 5">
    <name type="scientific">Fukomys damarensis</name>
    <name type="common">Damaraland mole rat</name>
    <name type="synonym">Cryptomys damarensis</name>
    <dbReference type="NCBI Taxonomy" id="885580"/>
    <lineage>
        <taxon>Eukaryota</taxon>
        <taxon>Metazoa</taxon>
        <taxon>Chordata</taxon>
        <taxon>Craniata</taxon>
        <taxon>Vertebrata</taxon>
        <taxon>Euteleostomi</taxon>
        <taxon>Mammalia</taxon>
        <taxon>Eutheria</taxon>
        <taxon>Euarchontoglires</taxon>
        <taxon>Glires</taxon>
        <taxon>Rodentia</taxon>
        <taxon>Hystricomorpha</taxon>
        <taxon>Bathyergidae</taxon>
        <taxon>Fukomys</taxon>
    </lineage>
</organism>